<reference evidence="6 7" key="1">
    <citation type="submission" date="2024-05" db="EMBL/GenBank/DDBJ databases">
        <title>A draft genome resource for the thread blight pathogen Marasmius tenuissimus strain MS-2.</title>
        <authorList>
            <person name="Yulfo-Soto G.E."/>
            <person name="Baruah I.K."/>
            <person name="Amoako-Attah I."/>
            <person name="Bukari Y."/>
            <person name="Meinhardt L.W."/>
            <person name="Bailey B.A."/>
            <person name="Cohen S.P."/>
        </authorList>
    </citation>
    <scope>NUCLEOTIDE SEQUENCE [LARGE SCALE GENOMIC DNA]</scope>
    <source>
        <strain evidence="6 7">MS-2</strain>
    </source>
</reference>
<evidence type="ECO:0000259" key="5">
    <source>
        <dbReference type="PROSITE" id="PS51559"/>
    </source>
</evidence>
<accession>A0ABR3AIN8</accession>
<keyword evidence="1 6" id="KW-0489">Methyltransferase</keyword>
<dbReference type="InterPro" id="IPR026480">
    <property type="entry name" value="RMT2_dom"/>
</dbReference>
<sequence length="372" mass="41550">MDETSADSDVEVLIQLGRALISKILEGEPMTSVQKLVEDGAPLWYQDDEDGSSPLHAAAYLQSEELVKYLLEQGAVWNAVDNLKHTAGEIALSYNNEKIYTLIRDHGLRSELLLGLLSSKSDLENRSDSLVLSNTDQTAAASTEAFLTSRLTFTTDDQGQEICVVRAGDDDVGVMMTWEQGIMEYTAKLLLEGHTNSKALRVLNVGHGLGVIDNLFQASSTPPMLHCIVEPHPDVLRRMKEQGWYDRPGVKIIEGKWQDAIEELNSFGGFDVVYTDTFSEDYNQLREFFELLPDLLSGPESRFGFFNGLGATNLIFYDVYTRLSELHLAEVGVDVEWHDVPVDEGDSRWGGTRQYFALPIYRLPVGRMGNFA</sequence>
<keyword evidence="3" id="KW-0949">S-adenosyl-L-methionine</keyword>
<feature type="repeat" description="ANK" evidence="4">
    <location>
        <begin position="50"/>
        <end position="82"/>
    </location>
</feature>
<dbReference type="Gene3D" id="1.25.40.20">
    <property type="entry name" value="Ankyrin repeat-containing domain"/>
    <property type="match status" value="1"/>
</dbReference>
<dbReference type="SUPFAM" id="SSF53335">
    <property type="entry name" value="S-adenosyl-L-methionine-dependent methyltransferases"/>
    <property type="match status" value="1"/>
</dbReference>
<dbReference type="PROSITE" id="PS50088">
    <property type="entry name" value="ANK_REPEAT"/>
    <property type="match status" value="1"/>
</dbReference>
<dbReference type="InterPro" id="IPR002110">
    <property type="entry name" value="Ankyrin_rpt"/>
</dbReference>
<dbReference type="PANTHER" id="PTHR32379">
    <property type="entry name" value="GUANIDINOACETATE N-METHYLTRANSFERASE"/>
    <property type="match status" value="1"/>
</dbReference>
<organism evidence="6 7">
    <name type="scientific">Marasmius tenuissimus</name>
    <dbReference type="NCBI Taxonomy" id="585030"/>
    <lineage>
        <taxon>Eukaryota</taxon>
        <taxon>Fungi</taxon>
        <taxon>Dikarya</taxon>
        <taxon>Basidiomycota</taxon>
        <taxon>Agaricomycotina</taxon>
        <taxon>Agaricomycetes</taxon>
        <taxon>Agaricomycetidae</taxon>
        <taxon>Agaricales</taxon>
        <taxon>Marasmiineae</taxon>
        <taxon>Marasmiaceae</taxon>
        <taxon>Marasmius</taxon>
    </lineage>
</organism>
<proteinExistence type="predicted"/>
<dbReference type="Pfam" id="PF12796">
    <property type="entry name" value="Ank_2"/>
    <property type="match status" value="1"/>
</dbReference>
<dbReference type="PROSITE" id="PS51559">
    <property type="entry name" value="SAM_RMT2"/>
    <property type="match status" value="1"/>
</dbReference>
<dbReference type="Gene3D" id="3.40.50.150">
    <property type="entry name" value="Vaccinia Virus protein VP39"/>
    <property type="match status" value="1"/>
</dbReference>
<dbReference type="SUPFAM" id="SSF48403">
    <property type="entry name" value="Ankyrin repeat"/>
    <property type="match status" value="1"/>
</dbReference>
<dbReference type="InterPro" id="IPR036770">
    <property type="entry name" value="Ankyrin_rpt-contain_sf"/>
</dbReference>
<keyword evidence="2 6" id="KW-0808">Transferase</keyword>
<evidence type="ECO:0000313" key="7">
    <source>
        <dbReference type="Proteomes" id="UP001437256"/>
    </source>
</evidence>
<evidence type="ECO:0000256" key="1">
    <source>
        <dbReference type="ARBA" id="ARBA00022603"/>
    </source>
</evidence>
<evidence type="ECO:0000256" key="2">
    <source>
        <dbReference type="ARBA" id="ARBA00022679"/>
    </source>
</evidence>
<dbReference type="GO" id="GO:0032259">
    <property type="term" value="P:methylation"/>
    <property type="evidence" value="ECO:0007669"/>
    <property type="project" value="UniProtKB-KW"/>
</dbReference>
<dbReference type="PANTHER" id="PTHR32379:SF1">
    <property type="entry name" value="GUANIDINOACETATE N-METHYLTRANSFERASE"/>
    <property type="match status" value="1"/>
</dbReference>
<keyword evidence="4" id="KW-0040">ANK repeat</keyword>
<dbReference type="InterPro" id="IPR051038">
    <property type="entry name" value="RMT2/GAMT_Mtase"/>
</dbReference>
<feature type="domain" description="RMT2" evidence="5">
    <location>
        <begin position="137"/>
        <end position="372"/>
    </location>
</feature>
<dbReference type="EMBL" id="JBBXMP010000001">
    <property type="protein sequence ID" value="KAL0072432.1"/>
    <property type="molecule type" value="Genomic_DNA"/>
</dbReference>
<dbReference type="PROSITE" id="PS50297">
    <property type="entry name" value="ANK_REP_REGION"/>
    <property type="match status" value="1"/>
</dbReference>
<gene>
    <name evidence="6" type="primary">RMT2</name>
    <name evidence="6" type="ORF">AAF712_000195</name>
</gene>
<dbReference type="Proteomes" id="UP001437256">
    <property type="component" value="Unassembled WGS sequence"/>
</dbReference>
<dbReference type="SMART" id="SM00248">
    <property type="entry name" value="ANK"/>
    <property type="match status" value="1"/>
</dbReference>
<comment type="caution">
    <text evidence="6">The sequence shown here is derived from an EMBL/GenBank/DDBJ whole genome shotgun (WGS) entry which is preliminary data.</text>
</comment>
<name>A0ABR3AIN8_9AGAR</name>
<keyword evidence="7" id="KW-1185">Reference proteome</keyword>
<dbReference type="GO" id="GO:0019702">
    <property type="term" value="F:protein arginine N5-methyltransferase activity"/>
    <property type="evidence" value="ECO:0007669"/>
    <property type="project" value="UniProtKB-EC"/>
</dbReference>
<dbReference type="EC" id="2.1.1.322" evidence="6"/>
<evidence type="ECO:0000313" key="6">
    <source>
        <dbReference type="EMBL" id="KAL0072432.1"/>
    </source>
</evidence>
<dbReference type="InterPro" id="IPR029063">
    <property type="entry name" value="SAM-dependent_MTases_sf"/>
</dbReference>
<evidence type="ECO:0000256" key="4">
    <source>
        <dbReference type="PROSITE-ProRule" id="PRU00023"/>
    </source>
</evidence>
<protein>
    <submittedName>
        <fullName evidence="6">Arginine N-methyltransferase 2</fullName>
        <ecNumber evidence="6">2.1.1.322</ecNumber>
    </submittedName>
</protein>
<evidence type="ECO:0000256" key="3">
    <source>
        <dbReference type="ARBA" id="ARBA00022691"/>
    </source>
</evidence>